<evidence type="ECO:0000313" key="2">
    <source>
        <dbReference type="EMBL" id="NJJ04314.1"/>
    </source>
</evidence>
<proteinExistence type="predicted"/>
<dbReference type="Proteomes" id="UP000591626">
    <property type="component" value="Unassembled WGS sequence"/>
</dbReference>
<organism evidence="2 3">
    <name type="scientific">Corynebacterium coyleae</name>
    <dbReference type="NCBI Taxonomy" id="53374"/>
    <lineage>
        <taxon>Bacteria</taxon>
        <taxon>Bacillati</taxon>
        <taxon>Actinomycetota</taxon>
        <taxon>Actinomycetes</taxon>
        <taxon>Mycobacteriales</taxon>
        <taxon>Corynebacteriaceae</taxon>
        <taxon>Corynebacterium</taxon>
    </lineage>
</organism>
<sequence>MHISRARHTTSFAAAALIVAATLTGCGDSSEQALPEPTVTGSAQNSDPSEPTSETPESSTEETTESKADKKKDKKKDEYTDVDPSRFEHNVVGLDSGVFGCRIGRNPDDTPVFCQAAFVDPIPPVEHTGGDPNTKIPNVIWYKPDRGGFITAVSPGSQGYDIQPNHLNEGERVTINDVVITNLNGGGVRVEYGNDTFEVHDGVYSRPGKTQSITEEHTVAKGEQCGTSDILGTEMGVYALEDNTTCDVAMMTLEGYKEAAKNGEIQGSVSAWTNEKNGWGCIGRYRLGDDEDLPENRRTACTDSQMNGAKAFEGSGGVILLNPSEAHRLKN</sequence>
<dbReference type="RefSeq" id="WP_167616847.1">
    <property type="nucleotide sequence ID" value="NZ_JAAUVV010000015.1"/>
</dbReference>
<feature type="region of interest" description="Disordered" evidence="1">
    <location>
        <begin position="28"/>
        <end position="81"/>
    </location>
</feature>
<protein>
    <submittedName>
        <fullName evidence="2">Uncharacterized protein</fullName>
    </submittedName>
</protein>
<feature type="compositionally biased region" description="Low complexity" evidence="1">
    <location>
        <begin position="46"/>
        <end position="58"/>
    </location>
</feature>
<dbReference type="PROSITE" id="PS51257">
    <property type="entry name" value="PROKAR_LIPOPROTEIN"/>
    <property type="match status" value="1"/>
</dbReference>
<dbReference type="EMBL" id="JAAUVV010000015">
    <property type="protein sequence ID" value="NJJ04314.1"/>
    <property type="molecule type" value="Genomic_DNA"/>
</dbReference>
<dbReference type="AlphaFoldDB" id="A0AAP6XLA2"/>
<name>A0AAP6XLA2_9CORY</name>
<gene>
    <name evidence="2" type="ORF">HC138_08140</name>
</gene>
<evidence type="ECO:0000256" key="1">
    <source>
        <dbReference type="SAM" id="MobiDB-lite"/>
    </source>
</evidence>
<comment type="caution">
    <text evidence="2">The sequence shown here is derived from an EMBL/GenBank/DDBJ whole genome shotgun (WGS) entry which is preliminary data.</text>
</comment>
<feature type="compositionally biased region" description="Basic and acidic residues" evidence="1">
    <location>
        <begin position="64"/>
        <end position="81"/>
    </location>
</feature>
<evidence type="ECO:0000313" key="3">
    <source>
        <dbReference type="Proteomes" id="UP000591626"/>
    </source>
</evidence>
<reference evidence="2 3" key="1">
    <citation type="submission" date="2020-03" db="EMBL/GenBank/DDBJ databases">
        <title>Draft genome sequences of bacterial isolates from the female urobiome.</title>
        <authorList>
            <person name="Miller-Ensminger T."/>
            <person name="Wolfe A.J."/>
            <person name="Putonti C."/>
        </authorList>
    </citation>
    <scope>NUCLEOTIDE SEQUENCE [LARGE SCALE GENOMIC DNA]</scope>
    <source>
        <strain evidence="2 3">UMB8490</strain>
    </source>
</reference>
<accession>A0AAP6XLA2</accession>